<name>A0A2T5K2U6_9RHOB</name>
<dbReference type="EMBL" id="QAOT01000012">
    <property type="protein sequence ID" value="PTR16751.1"/>
    <property type="molecule type" value="Genomic_DNA"/>
</dbReference>
<dbReference type="InterPro" id="IPR038726">
    <property type="entry name" value="PDDEXK_AddAB-type"/>
</dbReference>
<feature type="compositionally biased region" description="Basic and acidic residues" evidence="16">
    <location>
        <begin position="1"/>
        <end position="10"/>
    </location>
</feature>
<keyword evidence="8" id="KW-0238">DNA-binding</keyword>
<accession>A0A2T5K2U6</accession>
<dbReference type="PANTHER" id="PTHR11070">
    <property type="entry name" value="UVRD / RECB / PCRA DNA HELICASE FAMILY MEMBER"/>
    <property type="match status" value="1"/>
</dbReference>
<evidence type="ECO:0000256" key="10">
    <source>
        <dbReference type="ARBA" id="ARBA00023235"/>
    </source>
</evidence>
<keyword evidence="3" id="KW-0227">DNA damage</keyword>
<evidence type="ECO:0000256" key="2">
    <source>
        <dbReference type="ARBA" id="ARBA00022741"/>
    </source>
</evidence>
<dbReference type="InterPro" id="IPR014151">
    <property type="entry name" value="DNA_helicase_AddA"/>
</dbReference>
<dbReference type="OrthoDB" id="9810135at2"/>
<protein>
    <recommendedName>
        <fullName evidence="12">DNA 3'-5' helicase</fullName>
        <ecNumber evidence="12">5.6.2.4</ecNumber>
    </recommendedName>
    <alternativeName>
        <fullName evidence="13">DNA 3'-5' helicase II</fullName>
    </alternativeName>
</protein>
<organism evidence="19 20">
    <name type="scientific">Cereibacter azotoformans</name>
    <dbReference type="NCBI Taxonomy" id="43057"/>
    <lineage>
        <taxon>Bacteria</taxon>
        <taxon>Pseudomonadati</taxon>
        <taxon>Pseudomonadota</taxon>
        <taxon>Alphaproteobacteria</taxon>
        <taxon>Rhodobacterales</taxon>
        <taxon>Paracoccaceae</taxon>
        <taxon>Cereibacter</taxon>
    </lineage>
</organism>
<feature type="domain" description="UvrD-like helicase C-terminal" evidence="18">
    <location>
        <begin position="492"/>
        <end position="773"/>
    </location>
</feature>
<feature type="region of interest" description="Disordered" evidence="16">
    <location>
        <begin position="1"/>
        <end position="22"/>
    </location>
</feature>
<dbReference type="EC" id="5.6.2.4" evidence="12"/>
<keyword evidence="20" id="KW-1185">Reference proteome</keyword>
<dbReference type="PANTHER" id="PTHR11070:SF2">
    <property type="entry name" value="ATP-DEPENDENT DNA HELICASE SRS2"/>
    <property type="match status" value="1"/>
</dbReference>
<evidence type="ECO:0000256" key="11">
    <source>
        <dbReference type="ARBA" id="ARBA00034617"/>
    </source>
</evidence>
<dbReference type="PROSITE" id="PS51217">
    <property type="entry name" value="UVRD_HELICASE_CTER"/>
    <property type="match status" value="1"/>
</dbReference>
<dbReference type="InterPro" id="IPR000212">
    <property type="entry name" value="DNA_helicase_UvrD/REP"/>
</dbReference>
<dbReference type="GO" id="GO:0004527">
    <property type="term" value="F:exonuclease activity"/>
    <property type="evidence" value="ECO:0007669"/>
    <property type="project" value="UniProtKB-KW"/>
</dbReference>
<dbReference type="RefSeq" id="WP_108221316.1">
    <property type="nucleotide sequence ID" value="NZ_CP090021.1"/>
</dbReference>
<dbReference type="GO" id="GO:0005829">
    <property type="term" value="C:cytosol"/>
    <property type="evidence" value="ECO:0007669"/>
    <property type="project" value="TreeGrafter"/>
</dbReference>
<evidence type="ECO:0000256" key="8">
    <source>
        <dbReference type="ARBA" id="ARBA00023125"/>
    </source>
</evidence>
<dbReference type="InterPro" id="IPR014016">
    <property type="entry name" value="UvrD-like_ATP-bd"/>
</dbReference>
<dbReference type="GO" id="GO:0000725">
    <property type="term" value="P:recombinational repair"/>
    <property type="evidence" value="ECO:0007669"/>
    <property type="project" value="TreeGrafter"/>
</dbReference>
<evidence type="ECO:0000256" key="15">
    <source>
        <dbReference type="PROSITE-ProRule" id="PRU00560"/>
    </source>
</evidence>
<comment type="caution">
    <text evidence="19">The sequence shown here is derived from an EMBL/GenBank/DDBJ whole genome shotgun (WGS) entry which is preliminary data.</text>
</comment>
<evidence type="ECO:0000259" key="17">
    <source>
        <dbReference type="PROSITE" id="PS51198"/>
    </source>
</evidence>
<keyword evidence="2 15" id="KW-0547">Nucleotide-binding</keyword>
<evidence type="ECO:0000256" key="6">
    <source>
        <dbReference type="ARBA" id="ARBA00022839"/>
    </source>
</evidence>
<sequence length="1105" mass="120967">MSRRRDEASERQVQAADPRASTWLSANAGSGKTRVLTDRVARLLLDGVEPQRILCLTYTKAAASEMQNRLFRRLGEWAMLEDAALRAALDALGVEAVGHEVLAQARRLFARAIETPGGLRIQTIHSFCATLLRRFPLEAGVSPQFTELDDRAARLLRDEILEEMADRTAPALVAELARAYTGEEFGALAEEVARNRAGLVPPLDAAACRALYGVTGGADELLAQVFLGGEEEWMPGLIAALEAGSANDQKAAAKLRLLSFSAPTTATLAGLEGVLLTGASAKEPYTAKIGSFPTKATRGALGPLADRLEALMRRVEAARPVRCCLLAAERARLIHAFAGVFLPLYEARKAARGWLDFDDLIQRAKGLLTDPSVAQWVLFRLDGGIDHILVDEAQDTSPDQWKVIELLAQEFTAGRGAREVERTIFVVGDKKQSIYSFQGADVAAFDRMRAEFGERLAGAERRLEELDLLHSFRSSPAILRLVDLTFDERRRQDLGGEVRHIAFRSDMPGRAELWPLVEAATEPEPENWFDPVDLVSDEHHAARLARQVAARIRAMIEEGVQIPQPGGFRPVAAGDFLILVQRRSDIFGEIIRACKEARLPIAGADRLKLGAELAVRDLSALLAFLATPEDDLSLAAVLRSPLFGWSEAELFDLAHGREGYLWRRLREREATHPETVAILRDLRDQADFLRPFDLIERALTRHDGRRRLLARLGEEAEDGIDELLSQALAYERTDVPSLTGFLTWLQTDEVEVKRQMEAAGGRIRVMTVHGSKGLEAPIVILPDTADRKPREHDEIFTLDCGARVWKTPAPESPPQIAAAREARRARDAAENLRLLYVAMTRAQCWLIAAAAGKLESGGAWHDLIRQGMEAAGAERRADGTLLLVEGDWPAPAPRPAVAEAGRPALPAWARTHAAAPVAAPGLLLPSDLGGAKALPGEALPTELALARGSAVHRLLEHLPLHPPETWDEVARGLLPDLGDLGDVLEEVRAILSAEDLGAALVPHALIEVQVTAEVAGRRLFGTIDRLVVDPDRVLAVDYKTNMVVPARPEEVPEGILRQMGAYAEALARIYPDREVETAILWTRTASLMRLPRDIVRSALARATTT</sequence>
<keyword evidence="9" id="KW-0234">DNA repair</keyword>
<comment type="catalytic activity">
    <reaction evidence="11">
        <text>Couples ATP hydrolysis with the unwinding of duplex DNA by translocating in the 3'-5' direction.</text>
        <dbReference type="EC" id="5.6.2.4"/>
    </reaction>
</comment>
<evidence type="ECO:0000313" key="20">
    <source>
        <dbReference type="Proteomes" id="UP000244060"/>
    </source>
</evidence>
<dbReference type="SUPFAM" id="SSF52980">
    <property type="entry name" value="Restriction endonuclease-like"/>
    <property type="match status" value="1"/>
</dbReference>
<dbReference type="GO" id="GO:0005524">
    <property type="term" value="F:ATP binding"/>
    <property type="evidence" value="ECO:0007669"/>
    <property type="project" value="UniProtKB-UniRule"/>
</dbReference>
<keyword evidence="6" id="KW-0269">Exonuclease</keyword>
<dbReference type="GO" id="GO:0003677">
    <property type="term" value="F:DNA binding"/>
    <property type="evidence" value="ECO:0007669"/>
    <property type="project" value="UniProtKB-KW"/>
</dbReference>
<evidence type="ECO:0000256" key="5">
    <source>
        <dbReference type="ARBA" id="ARBA00022806"/>
    </source>
</evidence>
<proteinExistence type="predicted"/>
<comment type="catalytic activity">
    <reaction evidence="14">
        <text>ATP + H2O = ADP + phosphate + H(+)</text>
        <dbReference type="Rhea" id="RHEA:13065"/>
        <dbReference type="ChEBI" id="CHEBI:15377"/>
        <dbReference type="ChEBI" id="CHEBI:15378"/>
        <dbReference type="ChEBI" id="CHEBI:30616"/>
        <dbReference type="ChEBI" id="CHEBI:43474"/>
        <dbReference type="ChEBI" id="CHEBI:456216"/>
        <dbReference type="EC" id="5.6.2.4"/>
    </reaction>
</comment>
<dbReference type="Gene3D" id="3.90.320.10">
    <property type="match status" value="1"/>
</dbReference>
<dbReference type="Pfam" id="PF13361">
    <property type="entry name" value="UvrD_C"/>
    <property type="match status" value="1"/>
</dbReference>
<keyword evidence="1" id="KW-0540">Nuclease</keyword>
<evidence type="ECO:0000256" key="13">
    <source>
        <dbReference type="ARBA" id="ARBA00034923"/>
    </source>
</evidence>
<dbReference type="InterPro" id="IPR027417">
    <property type="entry name" value="P-loop_NTPase"/>
</dbReference>
<dbReference type="Proteomes" id="UP000244060">
    <property type="component" value="Unassembled WGS sequence"/>
</dbReference>
<evidence type="ECO:0000256" key="14">
    <source>
        <dbReference type="ARBA" id="ARBA00048988"/>
    </source>
</evidence>
<dbReference type="InterPro" id="IPR011335">
    <property type="entry name" value="Restrct_endonuc-II-like"/>
</dbReference>
<evidence type="ECO:0000259" key="18">
    <source>
        <dbReference type="PROSITE" id="PS51217"/>
    </source>
</evidence>
<evidence type="ECO:0000256" key="9">
    <source>
        <dbReference type="ARBA" id="ARBA00023204"/>
    </source>
</evidence>
<evidence type="ECO:0000256" key="16">
    <source>
        <dbReference type="SAM" id="MobiDB-lite"/>
    </source>
</evidence>
<dbReference type="Gene3D" id="3.40.50.300">
    <property type="entry name" value="P-loop containing nucleotide triphosphate hydrolases"/>
    <property type="match status" value="4"/>
</dbReference>
<keyword evidence="5 15" id="KW-0347">Helicase</keyword>
<feature type="binding site" evidence="15">
    <location>
        <begin position="26"/>
        <end position="33"/>
    </location>
    <ligand>
        <name>ATP</name>
        <dbReference type="ChEBI" id="CHEBI:30616"/>
    </ligand>
</feature>
<dbReference type="AlphaFoldDB" id="A0A2T5K2U6"/>
<evidence type="ECO:0000256" key="12">
    <source>
        <dbReference type="ARBA" id="ARBA00034808"/>
    </source>
</evidence>
<gene>
    <name evidence="19" type="ORF">C8J28_11248</name>
</gene>
<keyword evidence="10" id="KW-0413">Isomerase</keyword>
<evidence type="ECO:0000256" key="7">
    <source>
        <dbReference type="ARBA" id="ARBA00022840"/>
    </source>
</evidence>
<dbReference type="GO" id="GO:0043138">
    <property type="term" value="F:3'-5' DNA helicase activity"/>
    <property type="evidence" value="ECO:0007669"/>
    <property type="project" value="UniProtKB-EC"/>
</dbReference>
<dbReference type="SUPFAM" id="SSF52540">
    <property type="entry name" value="P-loop containing nucleoside triphosphate hydrolases"/>
    <property type="match status" value="1"/>
</dbReference>
<keyword evidence="7 15" id="KW-0067">ATP-binding</keyword>
<dbReference type="NCBIfam" id="TIGR02784">
    <property type="entry name" value="addA_alphas"/>
    <property type="match status" value="1"/>
</dbReference>
<reference evidence="19 20" key="1">
    <citation type="submission" date="2018-04" db="EMBL/GenBank/DDBJ databases">
        <title>Genomic Encyclopedia of Type Strains, Phase III (KMG-III): the genomes of soil and plant-associated and newly described type strains.</title>
        <authorList>
            <person name="Whitman W."/>
        </authorList>
    </citation>
    <scope>NUCLEOTIDE SEQUENCE [LARGE SCALE GENOMIC DNA]</scope>
    <source>
        <strain evidence="19 20">KA25</strain>
    </source>
</reference>
<keyword evidence="4 15" id="KW-0378">Hydrolase</keyword>
<evidence type="ECO:0000256" key="4">
    <source>
        <dbReference type="ARBA" id="ARBA00022801"/>
    </source>
</evidence>
<dbReference type="Pfam" id="PF12705">
    <property type="entry name" value="PDDEXK_1"/>
    <property type="match status" value="1"/>
</dbReference>
<evidence type="ECO:0000313" key="19">
    <source>
        <dbReference type="EMBL" id="PTR16751.1"/>
    </source>
</evidence>
<evidence type="ECO:0000256" key="1">
    <source>
        <dbReference type="ARBA" id="ARBA00022722"/>
    </source>
</evidence>
<dbReference type="GO" id="GO:0033202">
    <property type="term" value="C:DNA helicase complex"/>
    <property type="evidence" value="ECO:0007669"/>
    <property type="project" value="TreeGrafter"/>
</dbReference>
<dbReference type="Pfam" id="PF00580">
    <property type="entry name" value="UvrD-helicase"/>
    <property type="match status" value="1"/>
</dbReference>
<evidence type="ECO:0000256" key="3">
    <source>
        <dbReference type="ARBA" id="ARBA00022763"/>
    </source>
</evidence>
<dbReference type="PROSITE" id="PS51198">
    <property type="entry name" value="UVRD_HELICASE_ATP_BIND"/>
    <property type="match status" value="1"/>
</dbReference>
<dbReference type="InterPro" id="IPR014017">
    <property type="entry name" value="DNA_helicase_UvrD-like_C"/>
</dbReference>
<dbReference type="InterPro" id="IPR011604">
    <property type="entry name" value="PDDEXK-like_dom_sf"/>
</dbReference>
<feature type="domain" description="UvrD-like helicase ATP-binding" evidence="17">
    <location>
        <begin position="5"/>
        <end position="475"/>
    </location>
</feature>